<organism evidence="1 2">
    <name type="scientific">Clostridium botulinum</name>
    <dbReference type="NCBI Taxonomy" id="1491"/>
    <lineage>
        <taxon>Bacteria</taxon>
        <taxon>Bacillati</taxon>
        <taxon>Bacillota</taxon>
        <taxon>Clostridia</taxon>
        <taxon>Eubacteriales</taxon>
        <taxon>Clostridiaceae</taxon>
        <taxon>Clostridium</taxon>
    </lineage>
</organism>
<evidence type="ECO:0000313" key="1">
    <source>
        <dbReference type="EMBL" id="NFF88496.1"/>
    </source>
</evidence>
<proteinExistence type="predicted"/>
<dbReference type="EMBL" id="SWOV01000031">
    <property type="protein sequence ID" value="NFF88496.1"/>
    <property type="molecule type" value="Genomic_DNA"/>
</dbReference>
<comment type="caution">
    <text evidence="1">The sequence shown here is derived from an EMBL/GenBank/DDBJ whole genome shotgun (WGS) entry which is preliminary data.</text>
</comment>
<name>A0A0L9Y8J4_CLOBO</name>
<reference evidence="1 2" key="1">
    <citation type="submission" date="2019-04" db="EMBL/GenBank/DDBJ databases">
        <title>Genome sequencing of Clostridium botulinum Groups I-IV and Clostridium butyricum.</title>
        <authorList>
            <person name="Brunt J."/>
            <person name="Van Vliet A.H.M."/>
            <person name="Stringer S.C."/>
            <person name="Carter A.T."/>
            <person name="Peck M.W."/>
        </authorList>
    </citation>
    <scope>NUCLEOTIDE SEQUENCE [LARGE SCALE GENOMIC DNA]</scope>
    <source>
        <strain evidence="1 2">1605</strain>
    </source>
</reference>
<evidence type="ECO:0000313" key="2">
    <source>
        <dbReference type="Proteomes" id="UP000476820"/>
    </source>
</evidence>
<dbReference type="AlphaFoldDB" id="A0A0L9Y8J4"/>
<protein>
    <submittedName>
        <fullName evidence="1">Uncharacterized protein</fullName>
    </submittedName>
</protein>
<accession>A0A0L9Y8J4</accession>
<dbReference type="OrthoDB" id="2087758at2"/>
<dbReference type="Proteomes" id="UP000476820">
    <property type="component" value="Unassembled WGS sequence"/>
</dbReference>
<dbReference type="RefSeq" id="WP_053342371.1">
    <property type="nucleotide sequence ID" value="NZ_JACBEK010000001.1"/>
</dbReference>
<gene>
    <name evidence="1" type="ORF">FC774_11525</name>
</gene>
<sequence>MTCECIGEVKQELEKRYSEKGEIEAVTSVSLENTALMFRGSKAKIELYSPVKIEFDYKNKKGDIKHKKEKANMGYRYCPFCGKCYEESEE</sequence>